<dbReference type="InterPro" id="IPR006966">
    <property type="entry name" value="Peroxin-3"/>
</dbReference>
<dbReference type="RefSeq" id="XP_018324626.1">
    <property type="nucleotide sequence ID" value="XM_018469124.2"/>
</dbReference>
<evidence type="ECO:0000313" key="7">
    <source>
        <dbReference type="RefSeq" id="XP_018324626.1"/>
    </source>
</evidence>
<keyword evidence="6" id="KW-1185">Reference proteome</keyword>
<dbReference type="PANTHER" id="PTHR28080:SF1">
    <property type="entry name" value="PEROXISOMAL BIOGENESIS FACTOR 3"/>
    <property type="match status" value="1"/>
</dbReference>
<name>A0A1W4WL11_AGRPL</name>
<gene>
    <name evidence="7" type="primary">LOC108736633</name>
</gene>
<dbReference type="FunCoup" id="A0A1W4WL11">
    <property type="interactions" value="2070"/>
</dbReference>
<dbReference type="InParanoid" id="A0A1W4WL11"/>
<dbReference type="GO" id="GO:0005778">
    <property type="term" value="C:peroxisomal membrane"/>
    <property type="evidence" value="ECO:0007669"/>
    <property type="project" value="InterPro"/>
</dbReference>
<keyword evidence="3" id="KW-0962">Peroxisome biogenesis</keyword>
<dbReference type="Pfam" id="PF04882">
    <property type="entry name" value="Peroxin-3"/>
    <property type="match status" value="2"/>
</dbReference>
<accession>A0A1W4WL11</accession>
<comment type="function">
    <text evidence="4">Involved in peroxisome biosynthesis and integrity. Assembles membrane vesicles before the matrix proteins are translocated. As a docking factor for PEX19, is necessary for the import of peroxisomal membrane proteins in the peroxisomes.</text>
</comment>
<organism evidence="6 7">
    <name type="scientific">Agrilus planipennis</name>
    <name type="common">Emerald ash borer</name>
    <name type="synonym">Agrilus marcopoli</name>
    <dbReference type="NCBI Taxonomy" id="224129"/>
    <lineage>
        <taxon>Eukaryota</taxon>
        <taxon>Metazoa</taxon>
        <taxon>Ecdysozoa</taxon>
        <taxon>Arthropoda</taxon>
        <taxon>Hexapoda</taxon>
        <taxon>Insecta</taxon>
        <taxon>Pterygota</taxon>
        <taxon>Neoptera</taxon>
        <taxon>Endopterygota</taxon>
        <taxon>Coleoptera</taxon>
        <taxon>Polyphaga</taxon>
        <taxon>Elateriformia</taxon>
        <taxon>Buprestoidea</taxon>
        <taxon>Buprestidae</taxon>
        <taxon>Agrilinae</taxon>
        <taxon>Agrilus</taxon>
    </lineage>
</organism>
<evidence type="ECO:0000256" key="1">
    <source>
        <dbReference type="ARBA" id="ARBA00011494"/>
    </source>
</evidence>
<reference evidence="7" key="1">
    <citation type="submission" date="2025-08" db="UniProtKB">
        <authorList>
            <consortium name="RefSeq"/>
        </authorList>
    </citation>
    <scope>IDENTIFICATION</scope>
    <source>
        <tissue evidence="7">Entire body</tissue>
    </source>
</reference>
<dbReference type="AlphaFoldDB" id="A0A1W4WL11"/>
<evidence type="ECO:0000256" key="5">
    <source>
        <dbReference type="ARBA" id="ARBA00029630"/>
    </source>
</evidence>
<evidence type="ECO:0000256" key="4">
    <source>
        <dbReference type="ARBA" id="ARBA00025338"/>
    </source>
</evidence>
<dbReference type="OrthoDB" id="45930at2759"/>
<dbReference type="Proteomes" id="UP000192223">
    <property type="component" value="Unplaced"/>
</dbReference>
<dbReference type="PANTHER" id="PTHR28080">
    <property type="entry name" value="PEROXISOMAL BIOGENESIS FACTOR 3"/>
    <property type="match status" value="1"/>
</dbReference>
<evidence type="ECO:0000256" key="2">
    <source>
        <dbReference type="ARBA" id="ARBA00014294"/>
    </source>
</evidence>
<dbReference type="GO" id="GO:0045046">
    <property type="term" value="P:protein import into peroxisome membrane"/>
    <property type="evidence" value="ECO:0007669"/>
    <property type="project" value="TreeGrafter"/>
</dbReference>
<dbReference type="KEGG" id="apln:108736633"/>
<dbReference type="STRING" id="224129.A0A1W4WL11"/>
<protein>
    <recommendedName>
        <fullName evidence="2">Peroxisomal biogenesis factor 3</fullName>
    </recommendedName>
    <alternativeName>
        <fullName evidence="5">Peroxisomal assembly protein PEX3</fullName>
    </alternativeName>
</protein>
<proteinExistence type="predicted"/>
<sequence>MPVLSRIRDFFYRHKNKFIVSGVIITGSILLTRYAQQKLREWQEQHAKEFLERTRKQQHFESTERTCNQTILSLLNPLLESLSRALDTDAVLEEIKRNPGSKIKLWEELKVKIFAKVTCFIYIAVVLVITCRLQLGLLGGHLFKNPDSVSPNVQEKYLLLCNKLLQEGIERLSTFFEKEYSKILGPLSLKKPMKLVDLEKIFWDVQTATKNSVLDPVEHMKEYIIPKDKQTNPKIYDDMIQDTADIIESDEIKTLATSCISRGFILLGDSISEFYKPQKNETGTSNDTFIHPSQIEIALAKLIPILSGIMTKNAFPEHLIQQLITHDKLKVLSANIYEAFS</sequence>
<dbReference type="GeneID" id="108736633"/>
<dbReference type="GO" id="GO:0030674">
    <property type="term" value="F:protein-macromolecule adaptor activity"/>
    <property type="evidence" value="ECO:0007669"/>
    <property type="project" value="TreeGrafter"/>
</dbReference>
<evidence type="ECO:0000313" key="6">
    <source>
        <dbReference type="Proteomes" id="UP000192223"/>
    </source>
</evidence>
<comment type="subunit">
    <text evidence="1">Interacts with PEX19.</text>
</comment>
<evidence type="ECO:0000256" key="3">
    <source>
        <dbReference type="ARBA" id="ARBA00022593"/>
    </source>
</evidence>